<dbReference type="OrthoDB" id="8061911at2759"/>
<dbReference type="InterPro" id="IPR021109">
    <property type="entry name" value="Peptidase_aspartic_dom_sf"/>
</dbReference>
<feature type="non-terminal residue" evidence="1">
    <location>
        <position position="399"/>
    </location>
</feature>
<dbReference type="PANTHER" id="PTHR47331:SF1">
    <property type="entry name" value="GAG-LIKE PROTEIN"/>
    <property type="match status" value="1"/>
</dbReference>
<protein>
    <submittedName>
        <fullName evidence="1">Transcription-associated protein 1</fullName>
    </submittedName>
</protein>
<organism evidence="1">
    <name type="scientific">Bactrocera dorsalis</name>
    <name type="common">Oriental fruit fly</name>
    <name type="synonym">Dacus dorsalis</name>
    <dbReference type="NCBI Taxonomy" id="27457"/>
    <lineage>
        <taxon>Eukaryota</taxon>
        <taxon>Metazoa</taxon>
        <taxon>Ecdysozoa</taxon>
        <taxon>Arthropoda</taxon>
        <taxon>Hexapoda</taxon>
        <taxon>Insecta</taxon>
        <taxon>Pterygota</taxon>
        <taxon>Neoptera</taxon>
        <taxon>Endopterygota</taxon>
        <taxon>Diptera</taxon>
        <taxon>Brachycera</taxon>
        <taxon>Muscomorpha</taxon>
        <taxon>Tephritoidea</taxon>
        <taxon>Tephritidae</taxon>
        <taxon>Bactrocera</taxon>
        <taxon>Bactrocera</taxon>
    </lineage>
</organism>
<accession>A0A034WK40</accession>
<gene>
    <name evidence="1" type="primary">TRA1</name>
</gene>
<dbReference type="PANTHER" id="PTHR47331">
    <property type="entry name" value="PHD-TYPE DOMAIN-CONTAINING PROTEIN"/>
    <property type="match status" value="1"/>
</dbReference>
<proteinExistence type="predicted"/>
<sequence>QVSKTSSIFQNAEFKCIMGCNTSHNIFHCYKFKALSTQDKWDAVIKHKLCTKCLKTGHNIKECKGESCLTCKGNHHLWLHKDKTSKAKSTIIKNTKNDKLKNDSKHVLLTTAIVGIKGRDGRIIKARALLDNGSQVHLITKELKNKLKLPSRRESVTIEGVGRNKINTKERVNLHLKSLTEYFEANLDTVVVQKIVSNVPTEHIKVKTIPENIKLADPSFNVPGKIDLLLGADIFFDLIKEEKITIENMNYKLQNSVFGWLIYGSTNTSSKLVVTHIDKELDNQRKSIGKIPWKMHIADSKFAAAFPFEKKNINLGDSSSQTKGRLISRDIKFKNNKARKRNKCQVSFENIKGCTFVFFNEQIIPPMQWKRGRIENVILSQNCKCRRKDKQWHNVKSDA</sequence>
<dbReference type="EMBL" id="GAKP01004819">
    <property type="protein sequence ID" value="JAC54133.1"/>
    <property type="molecule type" value="Transcribed_RNA"/>
</dbReference>
<name>A0A034WK40_BACDO</name>
<dbReference type="Gene3D" id="2.40.70.10">
    <property type="entry name" value="Acid Proteases"/>
    <property type="match status" value="1"/>
</dbReference>
<reference evidence="1" key="1">
    <citation type="journal article" date="2014" name="BMC Genomics">
        <title>Characterizing the developmental transcriptome of the oriental fruit fly, Bactrocera dorsalis (Diptera: Tephritidae) through comparative genomic analysis with Drosophila melanogaster utilizing modENCODE datasets.</title>
        <authorList>
            <person name="Geib S.M."/>
            <person name="Calla B."/>
            <person name="Hall B."/>
            <person name="Hou S."/>
            <person name="Manoukis N.C."/>
        </authorList>
    </citation>
    <scope>NUCLEOTIDE SEQUENCE</scope>
    <source>
        <strain evidence="1">Punador</strain>
    </source>
</reference>
<evidence type="ECO:0000313" key="1">
    <source>
        <dbReference type="EMBL" id="JAC54133.1"/>
    </source>
</evidence>
<feature type="non-terminal residue" evidence="1">
    <location>
        <position position="1"/>
    </location>
</feature>
<dbReference type="AlphaFoldDB" id="A0A034WK40"/>